<comment type="similarity">
    <text evidence="9">Belongs to the GSP H family.</text>
</comment>
<sequence length="179" mass="19250">MDRSHRQAGFTLVEALVALAILGLVMAIAAPALDRWLLRVRHRVHLESVQSDLQWARQLALSGHQPIQLRVNHSTAGSCYILFAGPQQACSCQVGGAAQCLDEAQVLKTHDVPATSRLRLSATASALRFEPRYATVTPTATFSIAAPDGERGDQVVALTGRVRTCVTHRSLYNAPACAA</sequence>
<evidence type="ECO:0000313" key="14">
    <source>
        <dbReference type="Proteomes" id="UP000620139"/>
    </source>
</evidence>
<reference evidence="13" key="1">
    <citation type="submission" date="2020-12" db="EMBL/GenBank/DDBJ databases">
        <title>The genome sequence of Inhella sp. 4Y17.</title>
        <authorList>
            <person name="Liu Y."/>
        </authorList>
    </citation>
    <scope>NUCLEOTIDE SEQUENCE</scope>
    <source>
        <strain evidence="13">4Y10</strain>
    </source>
</reference>
<dbReference type="NCBIfam" id="TIGR02532">
    <property type="entry name" value="IV_pilin_GFxxxE"/>
    <property type="match status" value="1"/>
</dbReference>
<evidence type="ECO:0000256" key="9">
    <source>
        <dbReference type="ARBA" id="ARBA00025772"/>
    </source>
</evidence>
<dbReference type="InterPro" id="IPR022346">
    <property type="entry name" value="T2SS_GspH"/>
</dbReference>
<feature type="transmembrane region" description="Helical" evidence="11">
    <location>
        <begin position="12"/>
        <end position="33"/>
    </location>
</feature>
<dbReference type="Pfam" id="PF07963">
    <property type="entry name" value="N_methyl"/>
    <property type="match status" value="1"/>
</dbReference>
<dbReference type="Proteomes" id="UP000620139">
    <property type="component" value="Unassembled WGS sequence"/>
</dbReference>
<evidence type="ECO:0000256" key="5">
    <source>
        <dbReference type="ARBA" id="ARBA00022519"/>
    </source>
</evidence>
<evidence type="ECO:0000256" key="1">
    <source>
        <dbReference type="ARBA" id="ARBA00004377"/>
    </source>
</evidence>
<comment type="subcellular location">
    <subcellularLocation>
        <location evidence="1">Cell inner membrane</location>
        <topology evidence="1">Single-pass membrane protein</topology>
    </subcellularLocation>
</comment>
<dbReference type="SUPFAM" id="SSF54523">
    <property type="entry name" value="Pili subunits"/>
    <property type="match status" value="1"/>
</dbReference>
<name>A0A931IXQ1_9BURK</name>
<protein>
    <recommendedName>
        <fullName evidence="2">Type II secretion system protein H</fullName>
    </recommendedName>
    <alternativeName>
        <fullName evidence="10">General secretion pathway protein H</fullName>
    </alternativeName>
</protein>
<evidence type="ECO:0000256" key="4">
    <source>
        <dbReference type="ARBA" id="ARBA00022481"/>
    </source>
</evidence>
<dbReference type="InterPro" id="IPR012902">
    <property type="entry name" value="N_methyl_site"/>
</dbReference>
<dbReference type="Pfam" id="PF12019">
    <property type="entry name" value="GspH"/>
    <property type="match status" value="1"/>
</dbReference>
<dbReference type="InterPro" id="IPR045584">
    <property type="entry name" value="Pilin-like"/>
</dbReference>
<evidence type="ECO:0000256" key="8">
    <source>
        <dbReference type="ARBA" id="ARBA00023136"/>
    </source>
</evidence>
<evidence type="ECO:0000256" key="6">
    <source>
        <dbReference type="ARBA" id="ARBA00022692"/>
    </source>
</evidence>
<proteinExistence type="inferred from homology"/>
<dbReference type="Gene3D" id="3.30.700.10">
    <property type="entry name" value="Glycoprotein, Type 4 Pilin"/>
    <property type="match status" value="1"/>
</dbReference>
<evidence type="ECO:0000313" key="13">
    <source>
        <dbReference type="EMBL" id="MBH9552989.1"/>
    </source>
</evidence>
<dbReference type="GO" id="GO:0015627">
    <property type="term" value="C:type II protein secretion system complex"/>
    <property type="evidence" value="ECO:0007669"/>
    <property type="project" value="InterPro"/>
</dbReference>
<feature type="domain" description="General secretion pathway GspH" evidence="12">
    <location>
        <begin position="47"/>
        <end position="152"/>
    </location>
</feature>
<keyword evidence="8 11" id="KW-0472">Membrane</keyword>
<evidence type="ECO:0000256" key="3">
    <source>
        <dbReference type="ARBA" id="ARBA00022475"/>
    </source>
</evidence>
<keyword evidence="5" id="KW-0997">Cell inner membrane</keyword>
<keyword evidence="7 11" id="KW-1133">Transmembrane helix</keyword>
<evidence type="ECO:0000256" key="10">
    <source>
        <dbReference type="ARBA" id="ARBA00030775"/>
    </source>
</evidence>
<dbReference type="AlphaFoldDB" id="A0A931IXQ1"/>
<gene>
    <name evidence="13" type="ORF">I7X43_08985</name>
</gene>
<keyword evidence="3" id="KW-1003">Cell membrane</keyword>
<evidence type="ECO:0000256" key="7">
    <source>
        <dbReference type="ARBA" id="ARBA00022989"/>
    </source>
</evidence>
<comment type="caution">
    <text evidence="13">The sequence shown here is derived from an EMBL/GenBank/DDBJ whole genome shotgun (WGS) entry which is preliminary data.</text>
</comment>
<dbReference type="PROSITE" id="PS00409">
    <property type="entry name" value="PROKAR_NTER_METHYL"/>
    <property type="match status" value="1"/>
</dbReference>
<organism evidence="13 14">
    <name type="scientific">Inhella gelatinilytica</name>
    <dbReference type="NCBI Taxonomy" id="2795030"/>
    <lineage>
        <taxon>Bacteria</taxon>
        <taxon>Pseudomonadati</taxon>
        <taxon>Pseudomonadota</taxon>
        <taxon>Betaproteobacteria</taxon>
        <taxon>Burkholderiales</taxon>
        <taxon>Sphaerotilaceae</taxon>
        <taxon>Inhella</taxon>
    </lineage>
</organism>
<keyword evidence="14" id="KW-1185">Reference proteome</keyword>
<evidence type="ECO:0000256" key="2">
    <source>
        <dbReference type="ARBA" id="ARBA00021549"/>
    </source>
</evidence>
<dbReference type="RefSeq" id="WP_198100719.1">
    <property type="nucleotide sequence ID" value="NZ_JAEDAL010000003.1"/>
</dbReference>
<evidence type="ECO:0000259" key="12">
    <source>
        <dbReference type="Pfam" id="PF12019"/>
    </source>
</evidence>
<dbReference type="GO" id="GO:0005886">
    <property type="term" value="C:plasma membrane"/>
    <property type="evidence" value="ECO:0007669"/>
    <property type="project" value="UniProtKB-SubCell"/>
</dbReference>
<dbReference type="EMBL" id="JAEDAL010000003">
    <property type="protein sequence ID" value="MBH9552989.1"/>
    <property type="molecule type" value="Genomic_DNA"/>
</dbReference>
<accession>A0A931IXQ1</accession>
<keyword evidence="4" id="KW-0488">Methylation</keyword>
<evidence type="ECO:0000256" key="11">
    <source>
        <dbReference type="SAM" id="Phobius"/>
    </source>
</evidence>
<keyword evidence="6 11" id="KW-0812">Transmembrane</keyword>
<dbReference type="GO" id="GO:0015628">
    <property type="term" value="P:protein secretion by the type II secretion system"/>
    <property type="evidence" value="ECO:0007669"/>
    <property type="project" value="InterPro"/>
</dbReference>